<name>A0A392T5J5_9FABA</name>
<organism evidence="1 2">
    <name type="scientific">Trifolium medium</name>
    <dbReference type="NCBI Taxonomy" id="97028"/>
    <lineage>
        <taxon>Eukaryota</taxon>
        <taxon>Viridiplantae</taxon>
        <taxon>Streptophyta</taxon>
        <taxon>Embryophyta</taxon>
        <taxon>Tracheophyta</taxon>
        <taxon>Spermatophyta</taxon>
        <taxon>Magnoliopsida</taxon>
        <taxon>eudicotyledons</taxon>
        <taxon>Gunneridae</taxon>
        <taxon>Pentapetalae</taxon>
        <taxon>rosids</taxon>
        <taxon>fabids</taxon>
        <taxon>Fabales</taxon>
        <taxon>Fabaceae</taxon>
        <taxon>Papilionoideae</taxon>
        <taxon>50 kb inversion clade</taxon>
        <taxon>NPAAA clade</taxon>
        <taxon>Hologalegina</taxon>
        <taxon>IRL clade</taxon>
        <taxon>Trifolieae</taxon>
        <taxon>Trifolium</taxon>
    </lineage>
</organism>
<comment type="caution">
    <text evidence="1">The sequence shown here is derived from an EMBL/GenBank/DDBJ whole genome shotgun (WGS) entry which is preliminary data.</text>
</comment>
<dbReference type="EMBL" id="LXQA010510919">
    <property type="protein sequence ID" value="MCI56348.1"/>
    <property type="molecule type" value="Genomic_DNA"/>
</dbReference>
<dbReference type="Proteomes" id="UP000265520">
    <property type="component" value="Unassembled WGS sequence"/>
</dbReference>
<proteinExistence type="predicted"/>
<evidence type="ECO:0000313" key="2">
    <source>
        <dbReference type="Proteomes" id="UP000265520"/>
    </source>
</evidence>
<dbReference type="AlphaFoldDB" id="A0A392T5J5"/>
<sequence>RLWQAAPTSMVGSLAFSNNCISFHFANWCHTSNNKPASGTQCDHRVDYWLPLSWKASC</sequence>
<accession>A0A392T5J5</accession>
<protein>
    <submittedName>
        <fullName evidence="1">Uncharacterized protein</fullName>
    </submittedName>
</protein>
<evidence type="ECO:0000313" key="1">
    <source>
        <dbReference type="EMBL" id="MCI56348.1"/>
    </source>
</evidence>
<keyword evidence="2" id="KW-1185">Reference proteome</keyword>
<feature type="non-terminal residue" evidence="1">
    <location>
        <position position="1"/>
    </location>
</feature>
<reference evidence="1 2" key="1">
    <citation type="journal article" date="2018" name="Front. Plant Sci.">
        <title>Red Clover (Trifolium pratense) and Zigzag Clover (T. medium) - A Picture of Genomic Similarities and Differences.</title>
        <authorList>
            <person name="Dluhosova J."/>
            <person name="Istvanek J."/>
            <person name="Nedelnik J."/>
            <person name="Repkova J."/>
        </authorList>
    </citation>
    <scope>NUCLEOTIDE SEQUENCE [LARGE SCALE GENOMIC DNA]</scope>
    <source>
        <strain evidence="2">cv. 10/8</strain>
        <tissue evidence="1">Leaf</tissue>
    </source>
</reference>